<evidence type="ECO:0000259" key="6">
    <source>
        <dbReference type="Pfam" id="PF01048"/>
    </source>
</evidence>
<dbReference type="InterPro" id="IPR000845">
    <property type="entry name" value="Nucleoside_phosphorylase_d"/>
</dbReference>
<dbReference type="PIRSF" id="PIRSF000477">
    <property type="entry name" value="PurNPase"/>
    <property type="match status" value="1"/>
</dbReference>
<accession>A0ABQ9XK76</accession>
<organism evidence="7 8">
    <name type="scientific">Blattamonas nauphoetae</name>
    <dbReference type="NCBI Taxonomy" id="2049346"/>
    <lineage>
        <taxon>Eukaryota</taxon>
        <taxon>Metamonada</taxon>
        <taxon>Preaxostyla</taxon>
        <taxon>Oxymonadida</taxon>
        <taxon>Blattamonas</taxon>
    </lineage>
</organism>
<gene>
    <name evidence="7" type="ORF">BLNAU_12673</name>
</gene>
<dbReference type="Proteomes" id="UP001281761">
    <property type="component" value="Unassembled WGS sequence"/>
</dbReference>
<dbReference type="EC" id="2.4.2.1" evidence="5"/>
<comment type="pathway">
    <text evidence="1 5">Purine metabolism; purine nucleoside salvage.</text>
</comment>
<evidence type="ECO:0000256" key="2">
    <source>
        <dbReference type="ARBA" id="ARBA00006751"/>
    </source>
</evidence>
<comment type="caution">
    <text evidence="7">The sequence shown here is derived from an EMBL/GenBank/DDBJ whole genome shotgun (WGS) entry which is preliminary data.</text>
</comment>
<comment type="function">
    <text evidence="5">The purine nucleoside phosphorylases catalyze the phosphorolytic breakdown of the N-glycosidic bond in the beta-(deoxy)ribonucleoside molecules, with the formation of the corresponding free purine bases and pentose-1-phosphate.</text>
</comment>
<dbReference type="GO" id="GO:0004731">
    <property type="term" value="F:purine-nucleoside phosphorylase activity"/>
    <property type="evidence" value="ECO:0007669"/>
    <property type="project" value="UniProtKB-EC"/>
</dbReference>
<name>A0ABQ9XK76_9EUKA</name>
<sequence>MTEAFPTLADLEKTTEFIKSKAPGFAPKIGIILGTGLSGMGDQLDATPAKIVIPYSEVPNFAVSTVAGHAGNLILGHINGVPVVCMQGRFHYYEGYSMGVVTFPVRVMAKLGIQILIVSNAAGCVMKDWAVGDIALITDHINFQGTNPLIGPNKDYFPPHSTRFPDMSDCYNEKLRETVKKVAAKQNIALREGVYWGMTGPSFETSAEHKFILTCGGNFVGMSTVPEVIVARHSGMRCLGFSVMTNMCVPGVEADHTAISAAGKSAGDRLVPLLRESLPAIAAEL</sequence>
<dbReference type="InterPro" id="IPR035994">
    <property type="entry name" value="Nucleoside_phosphorylase_sf"/>
</dbReference>
<dbReference type="NCBIfam" id="NF006054">
    <property type="entry name" value="PRK08202.1"/>
    <property type="match status" value="1"/>
</dbReference>
<reference evidence="7 8" key="1">
    <citation type="journal article" date="2022" name="bioRxiv">
        <title>Genomics of Preaxostyla Flagellates Illuminates Evolutionary Transitions and the Path Towards Mitochondrial Loss.</title>
        <authorList>
            <person name="Novak L.V.F."/>
            <person name="Treitli S.C."/>
            <person name="Pyrih J."/>
            <person name="Halakuc P."/>
            <person name="Pipaliya S.V."/>
            <person name="Vacek V."/>
            <person name="Brzon O."/>
            <person name="Soukal P."/>
            <person name="Eme L."/>
            <person name="Dacks J.B."/>
            <person name="Karnkowska A."/>
            <person name="Elias M."/>
            <person name="Hampl V."/>
        </authorList>
    </citation>
    <scope>NUCLEOTIDE SEQUENCE [LARGE SCALE GENOMIC DNA]</scope>
    <source>
        <strain evidence="7">NAU3</strain>
        <tissue evidence="7">Gut</tissue>
    </source>
</reference>
<dbReference type="Pfam" id="PF01048">
    <property type="entry name" value="PNP_UDP_1"/>
    <property type="match status" value="1"/>
</dbReference>
<keyword evidence="8" id="KW-1185">Reference proteome</keyword>
<keyword evidence="3 5" id="KW-0328">Glycosyltransferase</keyword>
<evidence type="ECO:0000256" key="4">
    <source>
        <dbReference type="ARBA" id="ARBA00022679"/>
    </source>
</evidence>
<dbReference type="InterPro" id="IPR011268">
    <property type="entry name" value="Purine_phosphorylase"/>
</dbReference>
<proteinExistence type="inferred from homology"/>
<evidence type="ECO:0000313" key="8">
    <source>
        <dbReference type="Proteomes" id="UP001281761"/>
    </source>
</evidence>
<dbReference type="EMBL" id="JARBJD010000104">
    <property type="protein sequence ID" value="KAK2952411.1"/>
    <property type="molecule type" value="Genomic_DNA"/>
</dbReference>
<feature type="domain" description="Nucleoside phosphorylase" evidence="6">
    <location>
        <begin position="28"/>
        <end position="275"/>
    </location>
</feature>
<comment type="similarity">
    <text evidence="2 5">Belongs to the PNP/MTAP phosphorylase family.</text>
</comment>
<dbReference type="PANTHER" id="PTHR11904">
    <property type="entry name" value="METHYLTHIOADENOSINE/PURINE NUCLEOSIDE PHOSPHORYLASE"/>
    <property type="match status" value="1"/>
</dbReference>
<dbReference type="PANTHER" id="PTHR11904:SF9">
    <property type="entry name" value="PURINE NUCLEOSIDE PHOSPHORYLASE-RELATED"/>
    <property type="match status" value="1"/>
</dbReference>
<dbReference type="SUPFAM" id="SSF53167">
    <property type="entry name" value="Purine and uridine phosphorylases"/>
    <property type="match status" value="1"/>
</dbReference>
<dbReference type="InterPro" id="IPR011270">
    <property type="entry name" value="Pur_Nuc_Pase_Ino/Guo-sp"/>
</dbReference>
<dbReference type="Gene3D" id="3.40.50.1580">
    <property type="entry name" value="Nucleoside phosphorylase domain"/>
    <property type="match status" value="1"/>
</dbReference>
<protein>
    <recommendedName>
        <fullName evidence="5">Purine nucleoside phosphorylase</fullName>
        <ecNumber evidence="5">2.4.2.1</ecNumber>
    </recommendedName>
    <alternativeName>
        <fullName evidence="5">Inosine-guanosine phosphorylase</fullName>
    </alternativeName>
</protein>
<evidence type="ECO:0000256" key="1">
    <source>
        <dbReference type="ARBA" id="ARBA00005058"/>
    </source>
</evidence>
<evidence type="ECO:0000256" key="3">
    <source>
        <dbReference type="ARBA" id="ARBA00022676"/>
    </source>
</evidence>
<evidence type="ECO:0000313" key="7">
    <source>
        <dbReference type="EMBL" id="KAK2952411.1"/>
    </source>
</evidence>
<dbReference type="CDD" id="cd09009">
    <property type="entry name" value="PNP-EcPNPII_like"/>
    <property type="match status" value="1"/>
</dbReference>
<dbReference type="NCBIfam" id="TIGR01697">
    <property type="entry name" value="PNPH-PUNA-XAPA"/>
    <property type="match status" value="1"/>
</dbReference>
<dbReference type="NCBIfam" id="TIGR01700">
    <property type="entry name" value="PNPH"/>
    <property type="match status" value="1"/>
</dbReference>
<keyword evidence="4 5" id="KW-0808">Transferase</keyword>
<evidence type="ECO:0000256" key="5">
    <source>
        <dbReference type="PIRNR" id="PIRNR000477"/>
    </source>
</evidence>